<gene>
    <name evidence="2" type="ORF">B0H15DRAFT_371127</name>
</gene>
<comment type="caution">
    <text evidence="2">The sequence shown here is derived from an EMBL/GenBank/DDBJ whole genome shotgun (WGS) entry which is preliminary data.</text>
</comment>
<keyword evidence="3" id="KW-1185">Reference proteome</keyword>
<sequence>MAGLPIPVPSLRVYASRRNVKYSTDVEEVLSVAEESYQDLYLDMQDQGRLVAEVARLRHANNVLVRKLAMFCRGDFAALPPEILLLIFREALAPRLYLEWSNAPALLPQYEDHCSVDLWMKLSLLSVCTSWNRVGTELLYESVTLRRITHLPVFAQALEERGELGYLVKHLDVSCFVPRGYSTLHFSETKKILDLCPKLSHIRFAPVLWIPQLPCYLPTMTSSVTSLEFSDAIPYSTIFPCLLQLSKQLKCLVLTVPPSYEAHPVLTFPNLTKFYVGLNDESVDTAPRWRIPNLKELWVQNHCKHAFEREQLEVLLRAFGRSITFLRLPLAPITKYGGNAYALHLFLDLLDSCTVLEHLVVLGPCHLLRHRTVKYVDFFTSGDKWAHKLIPVELLKDAFPALRRGRHFNVADGPKWDLVPFCVPHPERAGGPAEPHGETSEPASVEPNAPALAGLAYILQFIDPESVNGDAVCRTDLSADFISDPDDALSVNDSEDSQSDASDDCNGDPFYADDEWEVDRAEALAMFYSSEARDSED</sequence>
<dbReference type="EMBL" id="JARJCN010000033">
    <property type="protein sequence ID" value="KAJ7085811.1"/>
    <property type="molecule type" value="Genomic_DNA"/>
</dbReference>
<feature type="region of interest" description="Disordered" evidence="1">
    <location>
        <begin position="484"/>
        <end position="512"/>
    </location>
</feature>
<proteinExistence type="predicted"/>
<protein>
    <recommendedName>
        <fullName evidence="4">F-box domain-containing protein</fullName>
    </recommendedName>
</protein>
<dbReference type="AlphaFoldDB" id="A0AAD6U3Q2"/>
<evidence type="ECO:0000256" key="1">
    <source>
        <dbReference type="SAM" id="MobiDB-lite"/>
    </source>
</evidence>
<dbReference type="Proteomes" id="UP001222325">
    <property type="component" value="Unassembled WGS sequence"/>
</dbReference>
<organism evidence="2 3">
    <name type="scientific">Mycena belliarum</name>
    <dbReference type="NCBI Taxonomy" id="1033014"/>
    <lineage>
        <taxon>Eukaryota</taxon>
        <taxon>Fungi</taxon>
        <taxon>Dikarya</taxon>
        <taxon>Basidiomycota</taxon>
        <taxon>Agaricomycotina</taxon>
        <taxon>Agaricomycetes</taxon>
        <taxon>Agaricomycetidae</taxon>
        <taxon>Agaricales</taxon>
        <taxon>Marasmiineae</taxon>
        <taxon>Mycenaceae</taxon>
        <taxon>Mycena</taxon>
    </lineage>
</organism>
<dbReference type="Gene3D" id="3.80.10.10">
    <property type="entry name" value="Ribonuclease Inhibitor"/>
    <property type="match status" value="1"/>
</dbReference>
<accession>A0AAD6U3Q2</accession>
<reference evidence="2" key="1">
    <citation type="submission" date="2023-03" db="EMBL/GenBank/DDBJ databases">
        <title>Massive genome expansion in bonnet fungi (Mycena s.s.) driven by repeated elements and novel gene families across ecological guilds.</title>
        <authorList>
            <consortium name="Lawrence Berkeley National Laboratory"/>
            <person name="Harder C.B."/>
            <person name="Miyauchi S."/>
            <person name="Viragh M."/>
            <person name="Kuo A."/>
            <person name="Thoen E."/>
            <person name="Andreopoulos B."/>
            <person name="Lu D."/>
            <person name="Skrede I."/>
            <person name="Drula E."/>
            <person name="Henrissat B."/>
            <person name="Morin E."/>
            <person name="Kohler A."/>
            <person name="Barry K."/>
            <person name="LaButti K."/>
            <person name="Morin E."/>
            <person name="Salamov A."/>
            <person name="Lipzen A."/>
            <person name="Mereny Z."/>
            <person name="Hegedus B."/>
            <person name="Baldrian P."/>
            <person name="Stursova M."/>
            <person name="Weitz H."/>
            <person name="Taylor A."/>
            <person name="Grigoriev I.V."/>
            <person name="Nagy L.G."/>
            <person name="Martin F."/>
            <person name="Kauserud H."/>
        </authorList>
    </citation>
    <scope>NUCLEOTIDE SEQUENCE</scope>
    <source>
        <strain evidence="2">CBHHK173m</strain>
    </source>
</reference>
<name>A0AAD6U3Q2_9AGAR</name>
<evidence type="ECO:0000313" key="2">
    <source>
        <dbReference type="EMBL" id="KAJ7085811.1"/>
    </source>
</evidence>
<evidence type="ECO:0008006" key="4">
    <source>
        <dbReference type="Google" id="ProtNLM"/>
    </source>
</evidence>
<feature type="region of interest" description="Disordered" evidence="1">
    <location>
        <begin position="427"/>
        <end position="446"/>
    </location>
</feature>
<dbReference type="InterPro" id="IPR032675">
    <property type="entry name" value="LRR_dom_sf"/>
</dbReference>
<evidence type="ECO:0000313" key="3">
    <source>
        <dbReference type="Proteomes" id="UP001222325"/>
    </source>
</evidence>